<dbReference type="Pfam" id="PF08447">
    <property type="entry name" value="PAS_3"/>
    <property type="match status" value="1"/>
</dbReference>
<dbReference type="InterPro" id="IPR000160">
    <property type="entry name" value="GGDEF_dom"/>
</dbReference>
<dbReference type="GO" id="GO:0071111">
    <property type="term" value="F:cyclic-guanylate-specific phosphodiesterase activity"/>
    <property type="evidence" value="ECO:0007669"/>
    <property type="project" value="InterPro"/>
</dbReference>
<sequence length="1353" mass="153727">MNYDNTSSKLNRNYWQKLKILTERASRDFLSGLLNRETATLYIENYLKTMPKNDICALFIIDLDNFKQVNDSLGHQAGDQVIHQAARMLSNCFRVTDIVGRLGGDEFFALLSGKVTKELIREKAQNICELLQFSIGSPAELRITASVGVHIATGPVSFKTLYARADSALYEAKASGKNCFQIDDGEKIQKRVKQTEKKIVQLPIHLHTLLAYMDEGISLLEVSDTIRMRYASPAFCKMMNIEDGHGIFPCTLSALDKIHPDDVEEYEKLLREGIKNGKSLEYEYRFTPNGKDWRWCRVKAVRVPTFDSGSPTMLALSSDISAIKNTENFSFENREKLKLVFGQRNQFLWEVNIPTRTFRLFNFRQHLRNPGICIENFPDSLIAKGWVHPISVAKFKEFAEELLGGNAAGGGAFALRHKMSKNYGWFSVFYRMLPDKGDRAAKVIGIVEALADMDPQKTMLGKERMWEALRPNLFLYLQANISIDKVESAWIEGRNLTKSFRRVSYQKLLEQNKSRLFFKEDIKNFFQLFGREELIAAFNKGHTWLTKEYRCVDDGGNIRWFSYTAVLSMIPQTRHIRAFIFVQNTEHRHAREKGWKNVRYVPATGLYDRETARALAEHAVKTEKSSLHTLALVRIVGGCASLSDKKETEQQKRHLIVMAFSLLLGSDCVIGELGEDKITIFRPDAVSRIRTRQKIDEAFAFVRYALSDTIMADSLRFVAAVICENLHDFDYEGLLSEAESICDTWKSAPEDSVVFFSKKTDRSLKKYRHNALDTSLAKKVEPCPPNRQEDIVLDCLDAMIMANSTDTALSMTLSRIGRHYGADRVYTLALTENEQSVILIHEWFIEEKSSIKQFISGTRLERLPLLKSCLEKQEPAFINKKTPSTSGGNAASRNWNYGVFPLHSETDGTPKGFLCLENPAKRVDDMTQIKRLLPYIVHLHKRYSISVEGQDAALQDALTGLSNLHSYRNKVYLLASDNYSSMGVLALDIPQFAPGSDGAGSAAYAKTLLHVSEVLTSIFGKSFIFRTRNAEFTVFCPNTTQDVFLARILRTQSILQRRYPKALRFGHTWAEGLFSGEKLAKEARAIMLCGDLDPPSFETARLDTSNMEWQKHFVMYLQPKVNMRTGFAFSAEALVRGVDDKGRIVSPKRFIEAMEKAGTIKELDFFMLHQALSFMEGWRRQGLKPIPISVNFSRFTLLSSSAPGSVLAILSRYPSISPDWLELEITETAGNVEKSTFERIMDNFRAFGLHFALDDFGSRYANLSVFTNVRFDTVKLDQSLIRELSYNAICRSLVGDIVRICNNQGIQCVAEGVETQAQVDTLLEEGCTYAQGFYYDQPMPIQEFKEKYMERIA</sequence>
<dbReference type="InterPro" id="IPR001633">
    <property type="entry name" value="EAL_dom"/>
</dbReference>
<reference evidence="3" key="2">
    <citation type="submission" date="2021-04" db="EMBL/GenBank/DDBJ databases">
        <authorList>
            <person name="Gilroy R."/>
        </authorList>
    </citation>
    <scope>NUCLEOTIDE SEQUENCE</scope>
    <source>
        <strain evidence="3">CHK186-16707</strain>
    </source>
</reference>
<name>A0A9D2KK53_9BACT</name>
<dbReference type="EMBL" id="DXAN01000017">
    <property type="protein sequence ID" value="HJA08564.1"/>
    <property type="molecule type" value="Genomic_DNA"/>
</dbReference>
<dbReference type="Pfam" id="PF00563">
    <property type="entry name" value="EAL"/>
    <property type="match status" value="1"/>
</dbReference>
<accession>A0A9D2KK53</accession>
<dbReference type="CDD" id="cd01949">
    <property type="entry name" value="GGDEF"/>
    <property type="match status" value="1"/>
</dbReference>
<dbReference type="InterPro" id="IPR043128">
    <property type="entry name" value="Rev_trsase/Diguanyl_cyclase"/>
</dbReference>
<dbReference type="Gene3D" id="3.30.450.20">
    <property type="entry name" value="PAS domain"/>
    <property type="match status" value="1"/>
</dbReference>
<evidence type="ECO:0000313" key="3">
    <source>
        <dbReference type="EMBL" id="HJA08564.1"/>
    </source>
</evidence>
<dbReference type="PANTHER" id="PTHR33121:SF15">
    <property type="entry name" value="BLUE LIGHT- AND TEMPERATURE-REGULATED ANTIREPRESSOR BLUF"/>
    <property type="match status" value="1"/>
</dbReference>
<gene>
    <name evidence="3" type="ORF">H9962_05175</name>
</gene>
<dbReference type="InterPro" id="IPR029787">
    <property type="entry name" value="Nucleotide_cyclase"/>
</dbReference>
<dbReference type="NCBIfam" id="TIGR00254">
    <property type="entry name" value="GGDEF"/>
    <property type="match status" value="1"/>
</dbReference>
<dbReference type="CDD" id="cd01948">
    <property type="entry name" value="EAL"/>
    <property type="match status" value="1"/>
</dbReference>
<dbReference type="SUPFAM" id="SSF55785">
    <property type="entry name" value="PYP-like sensor domain (PAS domain)"/>
    <property type="match status" value="1"/>
</dbReference>
<evidence type="ECO:0000259" key="1">
    <source>
        <dbReference type="PROSITE" id="PS50883"/>
    </source>
</evidence>
<dbReference type="Gene3D" id="3.20.20.450">
    <property type="entry name" value="EAL domain"/>
    <property type="match status" value="1"/>
</dbReference>
<protein>
    <submittedName>
        <fullName evidence="3">EAL domain-containing protein</fullName>
    </submittedName>
</protein>
<dbReference type="InterPro" id="IPR000014">
    <property type="entry name" value="PAS"/>
</dbReference>
<dbReference type="PROSITE" id="PS50883">
    <property type="entry name" value="EAL"/>
    <property type="match status" value="1"/>
</dbReference>
<dbReference type="Pfam" id="PF00990">
    <property type="entry name" value="GGDEF"/>
    <property type="match status" value="1"/>
</dbReference>
<dbReference type="InterPro" id="IPR035919">
    <property type="entry name" value="EAL_sf"/>
</dbReference>
<dbReference type="CDD" id="cd00130">
    <property type="entry name" value="PAS"/>
    <property type="match status" value="1"/>
</dbReference>
<evidence type="ECO:0000313" key="4">
    <source>
        <dbReference type="Proteomes" id="UP000824225"/>
    </source>
</evidence>
<dbReference type="SUPFAM" id="SSF141868">
    <property type="entry name" value="EAL domain-like"/>
    <property type="match status" value="1"/>
</dbReference>
<feature type="domain" description="EAL" evidence="1">
    <location>
        <begin position="1096"/>
        <end position="1352"/>
    </location>
</feature>
<dbReference type="InterPro" id="IPR050706">
    <property type="entry name" value="Cyclic-di-GMP_PDE-like"/>
</dbReference>
<dbReference type="InterPro" id="IPR035965">
    <property type="entry name" value="PAS-like_dom_sf"/>
</dbReference>
<dbReference type="Gene3D" id="3.30.70.270">
    <property type="match status" value="2"/>
</dbReference>
<evidence type="ECO:0000259" key="2">
    <source>
        <dbReference type="PROSITE" id="PS50887"/>
    </source>
</evidence>
<feature type="domain" description="GGDEF" evidence="2">
    <location>
        <begin position="54"/>
        <end position="185"/>
    </location>
</feature>
<reference evidence="3" key="1">
    <citation type="journal article" date="2021" name="PeerJ">
        <title>Extensive microbial diversity within the chicken gut microbiome revealed by metagenomics and culture.</title>
        <authorList>
            <person name="Gilroy R."/>
            <person name="Ravi A."/>
            <person name="Getino M."/>
            <person name="Pursley I."/>
            <person name="Horton D.L."/>
            <person name="Alikhan N.F."/>
            <person name="Baker D."/>
            <person name="Gharbi K."/>
            <person name="Hall N."/>
            <person name="Watson M."/>
            <person name="Adriaenssens E.M."/>
            <person name="Foster-Nyarko E."/>
            <person name="Jarju S."/>
            <person name="Secka A."/>
            <person name="Antonio M."/>
            <person name="Oren A."/>
            <person name="Chaudhuri R.R."/>
            <person name="La Ragione R."/>
            <person name="Hildebrand F."/>
            <person name="Pallen M.J."/>
        </authorList>
    </citation>
    <scope>NUCLEOTIDE SEQUENCE</scope>
    <source>
        <strain evidence="3">CHK186-16707</strain>
    </source>
</reference>
<dbReference type="PROSITE" id="PS50887">
    <property type="entry name" value="GGDEF"/>
    <property type="match status" value="1"/>
</dbReference>
<dbReference type="Proteomes" id="UP000824225">
    <property type="component" value="Unassembled WGS sequence"/>
</dbReference>
<dbReference type="PANTHER" id="PTHR33121">
    <property type="entry name" value="CYCLIC DI-GMP PHOSPHODIESTERASE PDEF"/>
    <property type="match status" value="1"/>
</dbReference>
<dbReference type="SUPFAM" id="SSF55073">
    <property type="entry name" value="Nucleotide cyclase"/>
    <property type="match status" value="2"/>
</dbReference>
<dbReference type="InterPro" id="IPR013655">
    <property type="entry name" value="PAS_fold_3"/>
</dbReference>
<dbReference type="SMART" id="SM00052">
    <property type="entry name" value="EAL"/>
    <property type="match status" value="1"/>
</dbReference>
<comment type="caution">
    <text evidence="3">The sequence shown here is derived from an EMBL/GenBank/DDBJ whole genome shotgun (WGS) entry which is preliminary data.</text>
</comment>
<dbReference type="SMART" id="SM00267">
    <property type="entry name" value="GGDEF"/>
    <property type="match status" value="1"/>
</dbReference>
<proteinExistence type="predicted"/>
<organism evidence="3 4">
    <name type="scientific">Candidatus Mailhella merdigallinarum</name>
    <dbReference type="NCBI Taxonomy" id="2838658"/>
    <lineage>
        <taxon>Bacteria</taxon>
        <taxon>Pseudomonadati</taxon>
        <taxon>Thermodesulfobacteriota</taxon>
        <taxon>Desulfovibrionia</taxon>
        <taxon>Desulfovibrionales</taxon>
        <taxon>Desulfovibrionaceae</taxon>
        <taxon>Mailhella</taxon>
    </lineage>
</organism>